<dbReference type="Pfam" id="PF13831">
    <property type="entry name" value="PHD_2"/>
    <property type="match status" value="1"/>
</dbReference>
<evidence type="ECO:0000259" key="7">
    <source>
        <dbReference type="PROSITE" id="PS51805"/>
    </source>
</evidence>
<dbReference type="PROSITE" id="PS51805">
    <property type="entry name" value="EPHD"/>
    <property type="match status" value="2"/>
</dbReference>
<dbReference type="CDD" id="cd15571">
    <property type="entry name" value="ePHD"/>
    <property type="match status" value="2"/>
</dbReference>
<dbReference type="PROSITE" id="PS50016">
    <property type="entry name" value="ZF_PHD_2"/>
    <property type="match status" value="1"/>
</dbReference>
<feature type="compositionally biased region" description="Basic and acidic residues" evidence="5">
    <location>
        <begin position="276"/>
        <end position="287"/>
    </location>
</feature>
<evidence type="ECO:0000313" key="8">
    <source>
        <dbReference type="EMBL" id="ERM97617.1"/>
    </source>
</evidence>
<dbReference type="Proteomes" id="UP000017836">
    <property type="component" value="Unassembled WGS sequence"/>
</dbReference>
<dbReference type="InterPro" id="IPR013083">
    <property type="entry name" value="Znf_RING/FYVE/PHD"/>
</dbReference>
<evidence type="ECO:0000313" key="9">
    <source>
        <dbReference type="Proteomes" id="UP000017836"/>
    </source>
</evidence>
<feature type="compositionally biased region" description="Basic and acidic residues" evidence="5">
    <location>
        <begin position="1448"/>
        <end position="1461"/>
    </location>
</feature>
<evidence type="ECO:0008006" key="10">
    <source>
        <dbReference type="Google" id="ProtNLM"/>
    </source>
</evidence>
<dbReference type="GO" id="GO:0006357">
    <property type="term" value="P:regulation of transcription by RNA polymerase II"/>
    <property type="evidence" value="ECO:0000318"/>
    <property type="project" value="GO_Central"/>
</dbReference>
<evidence type="ECO:0000256" key="2">
    <source>
        <dbReference type="ARBA" id="ARBA00022771"/>
    </source>
</evidence>
<evidence type="ECO:0000256" key="1">
    <source>
        <dbReference type="ARBA" id="ARBA00022723"/>
    </source>
</evidence>
<dbReference type="GO" id="GO:0008270">
    <property type="term" value="F:zinc ion binding"/>
    <property type="evidence" value="ECO:0007669"/>
    <property type="project" value="UniProtKB-KW"/>
</dbReference>
<feature type="region of interest" description="Disordered" evidence="5">
    <location>
        <begin position="99"/>
        <end position="128"/>
    </location>
</feature>
<dbReference type="PANTHER" id="PTHR13793">
    <property type="entry name" value="PHD FINGER PROTEINS"/>
    <property type="match status" value="1"/>
</dbReference>
<dbReference type="InterPro" id="IPR034732">
    <property type="entry name" value="EPHD"/>
</dbReference>
<dbReference type="InterPro" id="IPR050701">
    <property type="entry name" value="Histone_Mod_Regulator"/>
</dbReference>
<name>W1NPC3_AMBTC</name>
<dbReference type="Gramene" id="ERM97617">
    <property type="protein sequence ID" value="ERM97617"/>
    <property type="gene ID" value="AMTR_s00173p00060580"/>
</dbReference>
<feature type="domain" description="PHD-type" evidence="6">
    <location>
        <begin position="363"/>
        <end position="413"/>
    </location>
</feature>
<dbReference type="PROSITE" id="PS01359">
    <property type="entry name" value="ZF_PHD_1"/>
    <property type="match status" value="1"/>
</dbReference>
<dbReference type="PANTHER" id="PTHR13793:SF107">
    <property type="entry name" value="BROMODOMAIN-CONTAINING PROTEIN HOMOLOG"/>
    <property type="match status" value="1"/>
</dbReference>
<dbReference type="Pfam" id="PF13832">
    <property type="entry name" value="zf-HC5HC2H_2"/>
    <property type="match status" value="2"/>
</dbReference>
<accession>W1NPC3</accession>
<gene>
    <name evidence="8" type="ORF">AMTR_s00173p00060580</name>
</gene>
<evidence type="ECO:0000256" key="4">
    <source>
        <dbReference type="PROSITE-ProRule" id="PRU00146"/>
    </source>
</evidence>
<dbReference type="CDD" id="cd15492">
    <property type="entry name" value="PHD_BRPF_JADE_like"/>
    <property type="match status" value="1"/>
</dbReference>
<dbReference type="SUPFAM" id="SSF57903">
    <property type="entry name" value="FYVE/PHD zinc finger"/>
    <property type="match status" value="2"/>
</dbReference>
<dbReference type="InterPro" id="IPR011011">
    <property type="entry name" value="Znf_FYVE_PHD"/>
</dbReference>
<feature type="domain" description="PHD-type" evidence="7">
    <location>
        <begin position="431"/>
        <end position="554"/>
    </location>
</feature>
<feature type="compositionally biased region" description="Gly residues" evidence="5">
    <location>
        <begin position="1"/>
        <end position="10"/>
    </location>
</feature>
<feature type="compositionally biased region" description="Low complexity" evidence="5">
    <location>
        <begin position="113"/>
        <end position="128"/>
    </location>
</feature>
<keyword evidence="2 4" id="KW-0863">Zinc-finger</keyword>
<dbReference type="InterPro" id="IPR019787">
    <property type="entry name" value="Znf_PHD-finger"/>
</dbReference>
<dbReference type="OMA" id="TTCDVCC"/>
<evidence type="ECO:0000259" key="6">
    <source>
        <dbReference type="PROSITE" id="PS50016"/>
    </source>
</evidence>
<dbReference type="InterPro" id="IPR019786">
    <property type="entry name" value="Zinc_finger_PHD-type_CS"/>
</dbReference>
<reference evidence="9" key="1">
    <citation type="journal article" date="2013" name="Science">
        <title>The Amborella genome and the evolution of flowering plants.</title>
        <authorList>
            <consortium name="Amborella Genome Project"/>
        </authorList>
    </citation>
    <scope>NUCLEOTIDE SEQUENCE [LARGE SCALE GENOMIC DNA]</scope>
</reference>
<evidence type="ECO:0000256" key="5">
    <source>
        <dbReference type="SAM" id="MobiDB-lite"/>
    </source>
</evidence>
<dbReference type="HOGENOM" id="CLU_004226_1_0_1"/>
<proteinExistence type="predicted"/>
<organism evidence="8 9">
    <name type="scientific">Amborella trichopoda</name>
    <dbReference type="NCBI Taxonomy" id="13333"/>
    <lineage>
        <taxon>Eukaryota</taxon>
        <taxon>Viridiplantae</taxon>
        <taxon>Streptophyta</taxon>
        <taxon>Embryophyta</taxon>
        <taxon>Tracheophyta</taxon>
        <taxon>Spermatophyta</taxon>
        <taxon>Magnoliopsida</taxon>
        <taxon>Amborellales</taxon>
        <taxon>Amborellaceae</taxon>
        <taxon>Amborella</taxon>
    </lineage>
</organism>
<evidence type="ECO:0000256" key="3">
    <source>
        <dbReference type="ARBA" id="ARBA00022833"/>
    </source>
</evidence>
<protein>
    <recommendedName>
        <fullName evidence="10">PHD-type domain-containing protein</fullName>
    </recommendedName>
</protein>
<dbReference type="eggNOG" id="KOG0954">
    <property type="taxonomic scope" value="Eukaryota"/>
</dbReference>
<dbReference type="SMART" id="SM00249">
    <property type="entry name" value="PHD"/>
    <property type="match status" value="4"/>
</dbReference>
<feature type="region of interest" description="Disordered" evidence="5">
    <location>
        <begin position="1"/>
        <end position="22"/>
    </location>
</feature>
<feature type="domain" description="PHD-type" evidence="7">
    <location>
        <begin position="1170"/>
        <end position="1281"/>
    </location>
</feature>
<feature type="region of interest" description="Disordered" evidence="5">
    <location>
        <begin position="1442"/>
        <end position="1461"/>
    </location>
</feature>
<sequence length="1512" mass="166275">MGRGAEGGCGTEESSCRVHKATPIARKTTTAIAERTSTTDAKRGMDAFVQARKALSERSPFEPEEALARVPTLPVGLAQFLAKFWSESNRRKNRKLQNRGLLHEAAAPPSSVAKLSKAGSHGSASASASASASSSSLWVDTEDYFRQVTLDDIDSLTPQTRLSLKDPDPCFSLVPPVLRRSGEALVLEENVNSSFLSPHVSEERESASSLSVEDREDAGYLSGRMLEEMKPVTHLSPHILEEIVAASKMEEEKKKGNPNCGISLMEVDTNSPEFSGNKEKKEKHDDVALTSSEEGKVSLSTPAPTEPTIAAVRVVESRDMEQLLSMKQKSLSLKRPAKKRKLVVTSADETERIAVSPVVKGDSAICHVCSGKTSEETNKILACDDCGVSVHQKCYGVQDISSGEWLCSWCSHILQRKNTDGSTNQGAQLSSKPCLFCPNGRGALKPLANDGDSENGNSVKFAHLFCCQWAPEFYVENTRTMEPIRCTDRKKESQKKLSCCLCKEKFGTCIQCSHGMCKTSFHPLCAREARYRMEIWRKTRGGNVELWAFCSKHSSQDFVALQAENNLFDAGSNSSVAKFLPENRLQKSKTERKLKAVKRKGGLQDGIPTASSDKASICPYSSRDLARNNLGDIDVSDSHNLVLSFKKLINHINISLKDVASEMGVSSDSLAALLQGENGALYPVLEMKVFDWLCKMGSTVQSSNVEGDPAVSTRAKKKGREILIDEMGENPSVDSINIQEAVNLPNCADQGCNFEEVGVTGKKIHLAEFAGNSEQTTLSSGCSLGIQDVVEETLQSPDQAKPCLAQESDQANAAVDVLFHPPKEKAELLQSGALDMQGLAKPMDETNIKVNELSIGSFMHPLIHERLMRIENCSVGRQRNRSQSDGECWNGTSSWATASNGNELPSCSITSEVKHIPDVAQLKQLVKARKMGIMDLAPDDEVEGEILYFQNQLLASALACMNSCDDLIFRVVTNLPHEQDALRRQRWDAVVVNQYLCEVREAKKQGRKEKRFREAQAVLAAATAAAAASSRVSSSRKDSYDEVSAVHGHSVSPFRGSALSGRPGSYSQLIPVKETLSRLVVTKASCEKQSDVCQLASDSLKDRSISCDICCRNETISNRLAVCCNCKVAVHPDCYHILRDSGAAWHCEPCEELIQHYKCSSRIASVNVREWQCGLCGGTSGALRKSTDGQWVHAFCAEWILESTFQRGQPNPVEGMQFVLKERDAQLCSLCRRKVGVFLKCSYGHCHITFHPLCARNSGLYMTAKTSGGKVQHRAYCEKHTMERKEKVESQPYGSDELKSIKQIRVELERVRLLCERIVRREKLKRELVLCSHDILASKRDCVAFSVLFHSSFLLPDVSSGSVTTSLKGHTEDNKSCGETIQRSDEITVDSAVSSKFKDASNVQSNIDLRGVNSSTSHRTCTRKSAERLPVAGKHLPNQSISASMEFRSPRDDGDRKLKSRKHMETLQREVVMTPTEASMQNQRLPKGYAYVPMVCLSKGKPASPDTELHDA</sequence>
<keyword evidence="1" id="KW-0479">Metal-binding</keyword>
<keyword evidence="9" id="KW-1185">Reference proteome</keyword>
<dbReference type="STRING" id="13333.W1NPC3"/>
<dbReference type="Gene3D" id="3.30.40.10">
    <property type="entry name" value="Zinc/RING finger domain, C3HC4 (zinc finger)"/>
    <property type="match status" value="4"/>
</dbReference>
<dbReference type="EMBL" id="KI395938">
    <property type="protein sequence ID" value="ERM97617.1"/>
    <property type="molecule type" value="Genomic_DNA"/>
</dbReference>
<dbReference type="InterPro" id="IPR001965">
    <property type="entry name" value="Znf_PHD"/>
</dbReference>
<keyword evidence="3" id="KW-0862">Zinc</keyword>
<feature type="region of interest" description="Disordered" evidence="5">
    <location>
        <begin position="270"/>
        <end position="303"/>
    </location>
</feature>